<dbReference type="EMBL" id="AOLJ01000027">
    <property type="protein sequence ID" value="ELZ76287.1"/>
    <property type="molecule type" value="Genomic_DNA"/>
</dbReference>
<name>M0GXQ0_HALGM</name>
<dbReference type="RefSeq" id="WP_004977778.1">
    <property type="nucleotide sequence ID" value="NZ_AOLJ01000027.1"/>
</dbReference>
<dbReference type="Proteomes" id="UP000011571">
    <property type="component" value="Unassembled WGS sequence"/>
</dbReference>
<accession>M0GXQ0</accession>
<organism evidence="1 2">
    <name type="scientific">Haloferax gibbonsii (strain ATCC 33959 / DSM 4427 / JCM 8863 / NBRC 102184 / NCIMB 2188 / Ma 2.38)</name>
    <dbReference type="NCBI Taxonomy" id="1227459"/>
    <lineage>
        <taxon>Archaea</taxon>
        <taxon>Methanobacteriati</taxon>
        <taxon>Methanobacteriota</taxon>
        <taxon>Stenosarchaea group</taxon>
        <taxon>Halobacteria</taxon>
        <taxon>Halobacteriales</taxon>
        <taxon>Haloferacaceae</taxon>
        <taxon>Haloferax</taxon>
    </lineage>
</organism>
<dbReference type="InterPro" id="IPR021219">
    <property type="entry name" value="DUF2703"/>
</dbReference>
<gene>
    <name evidence="1" type="ORF">C454_18359</name>
</gene>
<comment type="caution">
    <text evidence="1">The sequence shown here is derived from an EMBL/GenBank/DDBJ whole genome shotgun (WGS) entry which is preliminary data.</text>
</comment>
<keyword evidence="2" id="KW-1185">Reference proteome</keyword>
<protein>
    <submittedName>
        <fullName evidence="1">BFD (2Fe-2S)-binding domain-containing protein</fullName>
    </submittedName>
</protein>
<evidence type="ECO:0000313" key="1">
    <source>
        <dbReference type="EMBL" id="ELZ76287.1"/>
    </source>
</evidence>
<evidence type="ECO:0000313" key="2">
    <source>
        <dbReference type="Proteomes" id="UP000011571"/>
    </source>
</evidence>
<proteinExistence type="predicted"/>
<sequence length="186" mass="20402">METSVQNENVEIEQPSVDEYSRRVVTVDLLYLDNQTCERCMGTEDALKNALESVAPILDSFDTTLRVRDIHVTDIDAAEATGLAVSPTIRIDGRDVQPDYVENTCESCGELCECNGDVDCRLWKYRGKEHTTAPVDLLTESLVRAIVSGGERAAPTSSEQPYHVSENLKQFFSGGDESGQDCGCGC</sequence>
<reference evidence="1 2" key="1">
    <citation type="journal article" date="2014" name="PLoS Genet.">
        <title>Phylogenetically driven sequencing of extremely halophilic archaea reveals strategies for static and dynamic osmo-response.</title>
        <authorList>
            <person name="Becker E.A."/>
            <person name="Seitzer P.M."/>
            <person name="Tritt A."/>
            <person name="Larsen D."/>
            <person name="Krusor M."/>
            <person name="Yao A.I."/>
            <person name="Wu D."/>
            <person name="Madern D."/>
            <person name="Eisen J.A."/>
            <person name="Darling A.E."/>
            <person name="Facciotti M.T."/>
        </authorList>
    </citation>
    <scope>NUCLEOTIDE SEQUENCE [LARGE SCALE GENOMIC DNA]</scope>
    <source>
        <strain evidence="2">ATCC 33959 / DSM 4427 / JCM 8863 / NBRC 102184 / NCIMB 2188 / Ma 2.38</strain>
    </source>
</reference>
<dbReference type="AlphaFoldDB" id="M0GXQ0"/>
<dbReference type="Pfam" id="PF10865">
    <property type="entry name" value="DUF2703"/>
    <property type="match status" value="1"/>
</dbReference>